<organism evidence="1 2">
    <name type="scientific">Sus scrofa</name>
    <name type="common">Pig</name>
    <dbReference type="NCBI Taxonomy" id="9823"/>
    <lineage>
        <taxon>Eukaryota</taxon>
        <taxon>Metazoa</taxon>
        <taxon>Chordata</taxon>
        <taxon>Craniata</taxon>
        <taxon>Vertebrata</taxon>
        <taxon>Euteleostomi</taxon>
        <taxon>Mammalia</taxon>
        <taxon>Eutheria</taxon>
        <taxon>Laurasiatheria</taxon>
        <taxon>Artiodactyla</taxon>
        <taxon>Suina</taxon>
        <taxon>Suidae</taxon>
        <taxon>Sus</taxon>
    </lineage>
</organism>
<accession>A0A287BHF1</accession>
<name>A0A4X1UQU7_PIG</name>
<accession>A0A4X1UQU7</accession>
<dbReference type="AlphaFoldDB" id="A0A4X1UQU7"/>
<dbReference type="Ensembl" id="ENSSSCT00000065411.2">
    <property type="protein sequence ID" value="ENSSSCP00000055964.2"/>
    <property type="gene ID" value="ENSSSCG00000038676.2"/>
</dbReference>
<reference evidence="1" key="3">
    <citation type="submission" date="2025-09" db="UniProtKB">
        <authorList>
            <consortium name="Ensembl"/>
        </authorList>
    </citation>
    <scope>IDENTIFICATION</scope>
</reference>
<protein>
    <submittedName>
        <fullName evidence="1">Uncharacterized protein</fullName>
    </submittedName>
</protein>
<dbReference type="GeneTree" id="ENSGT00980000199553"/>
<evidence type="ECO:0000313" key="2">
    <source>
        <dbReference type="Proteomes" id="UP000008227"/>
    </source>
</evidence>
<dbReference type="STRING" id="9823.ENSSSCP00000055964"/>
<evidence type="ECO:0000313" key="1">
    <source>
        <dbReference type="Ensembl" id="ENSSSCP00000055964.2"/>
    </source>
</evidence>
<sequence length="90" mass="10002">MLLAIMLNIPLAMKQHQFFRLGDCVDLLDPGPGSPGDGLSSVMPRWGVPEEPKIKMLHSTTILCFKLLHGTPASSTWRVKETGSWRWASL</sequence>
<reference evidence="1" key="2">
    <citation type="submission" date="2025-08" db="UniProtKB">
        <authorList>
            <consortium name="Ensembl"/>
        </authorList>
    </citation>
    <scope>IDENTIFICATION</scope>
</reference>
<proteinExistence type="predicted"/>
<keyword evidence="2" id="KW-1185">Reference proteome</keyword>
<dbReference type="Proteomes" id="UP000008227">
    <property type="component" value="Unassembled WGS sequence"/>
</dbReference>
<reference evidence="1" key="1">
    <citation type="journal article" date="2020" name="Gigascience">
        <title>An improved pig reference genome sequence to enable pig genetics and genomics research.</title>
        <authorList>
            <person name="Warr A."/>
            <person name="Affara N."/>
            <person name="Aken B."/>
            <person name="Beiki H."/>
            <person name="Bickhart D.M."/>
            <person name="Billis K."/>
            <person name="Chow W."/>
            <person name="Eory L."/>
            <person name="Finlayson H.A."/>
            <person name="Flicek P."/>
            <person name="Giron C.G."/>
            <person name="Griffin D.K."/>
            <person name="Hall R."/>
            <person name="Hannum G."/>
            <person name="Hourlier T."/>
            <person name="Howe K."/>
            <person name="Hume D.A."/>
            <person name="Izuogu O."/>
            <person name="Kim K."/>
            <person name="Koren S."/>
            <person name="Liu H."/>
            <person name="Manchanda N."/>
            <person name="Martin F.J."/>
            <person name="Nonneman D.J."/>
            <person name="O'Connor R.E."/>
            <person name="Phillippy A.M."/>
            <person name="Rohrer G.A."/>
            <person name="Rosen B.D."/>
            <person name="Rund L.A."/>
            <person name="Sargent C.A."/>
            <person name="Schook L.B."/>
            <person name="Schroeder S.G."/>
            <person name="Schwartz A.S."/>
            <person name="Skinner B.M."/>
            <person name="Talbot R."/>
            <person name="Tseng E."/>
            <person name="Tuggle C.K."/>
            <person name="Watson M."/>
            <person name="Smith T.P.L."/>
            <person name="Archibald A.L."/>
        </authorList>
    </citation>
    <scope>NUCLEOTIDE SEQUENCE [LARGE SCALE GENOMIC DNA]</scope>
    <source>
        <strain evidence="1">Duroc</strain>
    </source>
</reference>